<evidence type="ECO:0000256" key="2">
    <source>
        <dbReference type="ARBA" id="ARBA00022729"/>
    </source>
</evidence>
<dbReference type="InterPro" id="IPR041792">
    <property type="entry name" value="MPP_PAP"/>
</dbReference>
<gene>
    <name evidence="9" type="ORF">KFL_001770020</name>
</gene>
<dbReference type="InterPro" id="IPR039331">
    <property type="entry name" value="PAPs-like"/>
</dbReference>
<feature type="domain" description="Purple acid phosphatase N-terminal" evidence="8">
    <location>
        <begin position="55"/>
        <end position="151"/>
    </location>
</feature>
<name>A0A1Y1I5W5_KLENI</name>
<dbReference type="Pfam" id="PF00149">
    <property type="entry name" value="Metallophos"/>
    <property type="match status" value="1"/>
</dbReference>
<protein>
    <recommendedName>
        <fullName evidence="5">Purple acid phosphatase</fullName>
        <ecNumber evidence="5">3.1.3.2</ecNumber>
    </recommendedName>
</protein>
<dbReference type="InterPro" id="IPR003961">
    <property type="entry name" value="FN3_dom"/>
</dbReference>
<dbReference type="Pfam" id="PF16656">
    <property type="entry name" value="Pur_ac_phosph_N"/>
    <property type="match status" value="1"/>
</dbReference>
<dbReference type="Gene3D" id="2.60.40.380">
    <property type="entry name" value="Purple acid phosphatase-like, N-terminal"/>
    <property type="match status" value="1"/>
</dbReference>
<evidence type="ECO:0000259" key="7">
    <source>
        <dbReference type="Pfam" id="PF14008"/>
    </source>
</evidence>
<feature type="domain" description="Calcineurin-like phosphoesterase" evidence="6">
    <location>
        <begin position="161"/>
        <end position="353"/>
    </location>
</feature>
<evidence type="ECO:0000313" key="10">
    <source>
        <dbReference type="Proteomes" id="UP000054558"/>
    </source>
</evidence>
<evidence type="ECO:0000256" key="4">
    <source>
        <dbReference type="ARBA" id="ARBA00023180"/>
    </source>
</evidence>
<feature type="domain" description="Purple acid phosphatase C-terminal" evidence="7">
    <location>
        <begin position="368"/>
        <end position="427"/>
    </location>
</feature>
<dbReference type="InterPro" id="IPR029052">
    <property type="entry name" value="Metallo-depent_PP-like"/>
</dbReference>
<keyword evidence="4" id="KW-0325">Glycoprotein</keyword>
<comment type="catalytic activity">
    <reaction evidence="5">
        <text>a phosphate monoester + H2O = an alcohol + phosphate</text>
        <dbReference type="Rhea" id="RHEA:15017"/>
        <dbReference type="ChEBI" id="CHEBI:15377"/>
        <dbReference type="ChEBI" id="CHEBI:30879"/>
        <dbReference type="ChEBI" id="CHEBI:43474"/>
        <dbReference type="ChEBI" id="CHEBI:67140"/>
        <dbReference type="EC" id="3.1.3.2"/>
    </reaction>
</comment>
<reference evidence="9 10" key="1">
    <citation type="journal article" date="2014" name="Nat. Commun.">
        <title>Klebsormidium flaccidum genome reveals primary factors for plant terrestrial adaptation.</title>
        <authorList>
            <person name="Hori K."/>
            <person name="Maruyama F."/>
            <person name="Fujisawa T."/>
            <person name="Togashi T."/>
            <person name="Yamamoto N."/>
            <person name="Seo M."/>
            <person name="Sato S."/>
            <person name="Yamada T."/>
            <person name="Mori H."/>
            <person name="Tajima N."/>
            <person name="Moriyama T."/>
            <person name="Ikeuchi M."/>
            <person name="Watanabe M."/>
            <person name="Wada H."/>
            <person name="Kobayashi K."/>
            <person name="Saito M."/>
            <person name="Masuda T."/>
            <person name="Sasaki-Sekimoto Y."/>
            <person name="Mashiguchi K."/>
            <person name="Awai K."/>
            <person name="Shimojima M."/>
            <person name="Masuda S."/>
            <person name="Iwai M."/>
            <person name="Nobusawa T."/>
            <person name="Narise T."/>
            <person name="Kondo S."/>
            <person name="Saito H."/>
            <person name="Sato R."/>
            <person name="Murakawa M."/>
            <person name="Ihara Y."/>
            <person name="Oshima-Yamada Y."/>
            <person name="Ohtaka K."/>
            <person name="Satoh M."/>
            <person name="Sonobe K."/>
            <person name="Ishii M."/>
            <person name="Ohtani R."/>
            <person name="Kanamori-Sato M."/>
            <person name="Honoki R."/>
            <person name="Miyazaki D."/>
            <person name="Mochizuki H."/>
            <person name="Umetsu J."/>
            <person name="Higashi K."/>
            <person name="Shibata D."/>
            <person name="Kamiya Y."/>
            <person name="Sato N."/>
            <person name="Nakamura Y."/>
            <person name="Tabata S."/>
            <person name="Ida S."/>
            <person name="Kurokawa K."/>
            <person name="Ohta H."/>
        </authorList>
    </citation>
    <scope>NUCLEOTIDE SEQUENCE [LARGE SCALE GENOMIC DNA]</scope>
    <source>
        <strain evidence="9 10">NIES-2285</strain>
    </source>
</reference>
<comment type="similarity">
    <text evidence="1 5">Belongs to the metallophosphoesterase superfamily. Purple acid phosphatase family.</text>
</comment>
<dbReference type="InterPro" id="IPR015914">
    <property type="entry name" value="PAPs_N"/>
</dbReference>
<dbReference type="GO" id="GO:0003993">
    <property type="term" value="F:acid phosphatase activity"/>
    <property type="evidence" value="ECO:0000318"/>
    <property type="project" value="GO_Central"/>
</dbReference>
<dbReference type="OMA" id="CKDVFEP"/>
<evidence type="ECO:0000313" key="9">
    <source>
        <dbReference type="EMBL" id="GAQ84117.1"/>
    </source>
</evidence>
<sequence>MPVLLTCLLQFMLATALSQDDYVRPAAKPDINPRDWDSKNFWFGWRKWRKDADEPEQVHITHVKPGQVSVTWIVPSRTKTKSVVMYSTEPEKYSNEATGVSETYGYTISYKSGRIHHVTLGDKKRLLPDTTYYYRVGDPNSKISKELSFKTLPSQGPDVPLKFVVIGDLGQTEWSQSTLGHISKTEYDMVILAGDLSYADRYQPRWDTWGRLVEPVFSRAPFMSVEGNHEIETLAFNLPTPFTAYNARYPMPFRESGSDSNLYYSFEAAGAHVLMLGSYTEYHPGSPQYKWLEEDLSQVDRSKTPWLIAVFHAPWYNSNFAHQGEGDLMKAAMEGLLYSARVDIVFSGHVHAYERFDRVFEDKADKCGPVYIVVGDGGNREGLATKYLDPQPSISLRREASFGYGAFELANSTHAVWRWHRNQDEVTVTSDEVWLQSLARPGSPCGALVT</sequence>
<keyword evidence="10" id="KW-1185">Reference proteome</keyword>
<dbReference type="OrthoDB" id="45007at2759"/>
<evidence type="ECO:0000256" key="3">
    <source>
        <dbReference type="ARBA" id="ARBA00022801"/>
    </source>
</evidence>
<feature type="chain" id="PRO_5011810847" description="Purple acid phosphatase" evidence="5">
    <location>
        <begin position="19"/>
        <end position="450"/>
    </location>
</feature>
<dbReference type="CDD" id="cd00839">
    <property type="entry name" value="MPP_PAPs"/>
    <property type="match status" value="1"/>
</dbReference>
<accession>A0A1Y1I5W5</accession>
<evidence type="ECO:0000256" key="1">
    <source>
        <dbReference type="ARBA" id="ARBA00008723"/>
    </source>
</evidence>
<evidence type="ECO:0000256" key="5">
    <source>
        <dbReference type="RuleBase" id="RU361203"/>
    </source>
</evidence>
<dbReference type="GO" id="GO:0046872">
    <property type="term" value="F:metal ion binding"/>
    <property type="evidence" value="ECO:0007669"/>
    <property type="project" value="InterPro"/>
</dbReference>
<feature type="signal peptide" evidence="5">
    <location>
        <begin position="1"/>
        <end position="18"/>
    </location>
</feature>
<dbReference type="PANTHER" id="PTHR22953:SF153">
    <property type="entry name" value="PURPLE ACID PHOSPHATASE"/>
    <property type="match status" value="1"/>
</dbReference>
<dbReference type="SUPFAM" id="SSF49363">
    <property type="entry name" value="Purple acid phosphatase, N-terminal domain"/>
    <property type="match status" value="1"/>
</dbReference>
<dbReference type="PANTHER" id="PTHR22953">
    <property type="entry name" value="ACID PHOSPHATASE RELATED"/>
    <property type="match status" value="1"/>
</dbReference>
<dbReference type="InterPro" id="IPR008963">
    <property type="entry name" value="Purple_acid_Pase-like_N"/>
</dbReference>
<keyword evidence="3 5" id="KW-0378">Hydrolase</keyword>
<proteinExistence type="inferred from homology"/>
<evidence type="ECO:0000259" key="8">
    <source>
        <dbReference type="Pfam" id="PF16656"/>
    </source>
</evidence>
<dbReference type="EMBL" id="DF237126">
    <property type="protein sequence ID" value="GAQ84117.1"/>
    <property type="molecule type" value="Genomic_DNA"/>
</dbReference>
<dbReference type="InterPro" id="IPR004843">
    <property type="entry name" value="Calcineurin-like_PHP"/>
</dbReference>
<dbReference type="STRING" id="105231.A0A1Y1I5W5"/>
<dbReference type="Proteomes" id="UP000054558">
    <property type="component" value="Unassembled WGS sequence"/>
</dbReference>
<dbReference type="SUPFAM" id="SSF56300">
    <property type="entry name" value="Metallo-dependent phosphatases"/>
    <property type="match status" value="1"/>
</dbReference>
<dbReference type="InterPro" id="IPR025733">
    <property type="entry name" value="PAPs_C"/>
</dbReference>
<dbReference type="EC" id="3.1.3.2" evidence="5"/>
<dbReference type="Gene3D" id="3.60.21.10">
    <property type="match status" value="1"/>
</dbReference>
<organism evidence="9 10">
    <name type="scientific">Klebsormidium nitens</name>
    <name type="common">Green alga</name>
    <name type="synonym">Ulothrix nitens</name>
    <dbReference type="NCBI Taxonomy" id="105231"/>
    <lineage>
        <taxon>Eukaryota</taxon>
        <taxon>Viridiplantae</taxon>
        <taxon>Streptophyta</taxon>
        <taxon>Klebsormidiophyceae</taxon>
        <taxon>Klebsormidiales</taxon>
        <taxon>Klebsormidiaceae</taxon>
        <taxon>Klebsormidium</taxon>
    </lineage>
</organism>
<dbReference type="Pfam" id="PF14008">
    <property type="entry name" value="Metallophos_C"/>
    <property type="match status" value="1"/>
</dbReference>
<evidence type="ECO:0000259" key="6">
    <source>
        <dbReference type="Pfam" id="PF00149"/>
    </source>
</evidence>
<keyword evidence="2 5" id="KW-0732">Signal</keyword>
<dbReference type="CDD" id="cd00063">
    <property type="entry name" value="FN3"/>
    <property type="match status" value="1"/>
</dbReference>
<dbReference type="AlphaFoldDB" id="A0A1Y1I5W5"/>